<accession>A0A075UTT8</accession>
<proteinExistence type="predicted"/>
<reference evidence="2 3" key="1">
    <citation type="journal article" date="2014" name="J. Biotechnol.">
        <title>Complete genome sequence of the actinobacterium Amycolatopsis japonica MG417-CF17(T) (=DSM 44213T) producing (S,S)-N,N'-ethylenediaminedisuccinic acid.</title>
        <authorList>
            <person name="Stegmann E."/>
            <person name="Albersmeier A."/>
            <person name="Spohn M."/>
            <person name="Gert H."/>
            <person name="Weber T."/>
            <person name="Wohlleben W."/>
            <person name="Kalinowski J."/>
            <person name="Ruckert C."/>
        </authorList>
    </citation>
    <scope>NUCLEOTIDE SEQUENCE [LARGE SCALE GENOMIC DNA]</scope>
    <source>
        <strain evidence="3">MG417-CF17 (DSM 44213)</strain>
    </source>
</reference>
<dbReference type="AlphaFoldDB" id="A0A075UTT8"/>
<dbReference type="HOGENOM" id="CLU_106273_0_1_11"/>
<keyword evidence="1" id="KW-1133">Transmembrane helix</keyword>
<sequence>MIEETHRKPPEERSVGELVSDLGDEVKHLVRDEMRLAVFELQGKGKKMGVGAGLFGAAGIFALFGLATLITAVVLALALVMPAWLAAVVTGAALLLIGGLSALVGKKEVTSATPPVPEEAIEGVRDDVDTVKQGVRS</sequence>
<dbReference type="InterPro" id="IPR009937">
    <property type="entry name" value="Phage_holin_3_6"/>
</dbReference>
<evidence type="ECO:0000256" key="1">
    <source>
        <dbReference type="SAM" id="Phobius"/>
    </source>
</evidence>
<dbReference type="STRING" id="208439.AJAP_23715"/>
<organism evidence="2 3">
    <name type="scientific">Amycolatopsis japonica</name>
    <dbReference type="NCBI Taxonomy" id="208439"/>
    <lineage>
        <taxon>Bacteria</taxon>
        <taxon>Bacillati</taxon>
        <taxon>Actinomycetota</taxon>
        <taxon>Actinomycetes</taxon>
        <taxon>Pseudonocardiales</taxon>
        <taxon>Pseudonocardiaceae</taxon>
        <taxon>Amycolatopsis</taxon>
        <taxon>Amycolatopsis japonica group</taxon>
    </lineage>
</organism>
<feature type="transmembrane region" description="Helical" evidence="1">
    <location>
        <begin position="54"/>
        <end position="77"/>
    </location>
</feature>
<evidence type="ECO:0008006" key="4">
    <source>
        <dbReference type="Google" id="ProtNLM"/>
    </source>
</evidence>
<evidence type="ECO:0000313" key="2">
    <source>
        <dbReference type="EMBL" id="AIG77592.1"/>
    </source>
</evidence>
<keyword evidence="3" id="KW-1185">Reference proteome</keyword>
<dbReference type="Pfam" id="PF07332">
    <property type="entry name" value="Phage_holin_3_6"/>
    <property type="match status" value="1"/>
</dbReference>
<dbReference type="EMBL" id="CP008953">
    <property type="protein sequence ID" value="AIG77592.1"/>
    <property type="molecule type" value="Genomic_DNA"/>
</dbReference>
<dbReference type="KEGG" id="aja:AJAP_23715"/>
<evidence type="ECO:0000313" key="3">
    <source>
        <dbReference type="Proteomes" id="UP000028492"/>
    </source>
</evidence>
<dbReference type="RefSeq" id="WP_038515259.1">
    <property type="nucleotide sequence ID" value="NZ_CP008953.1"/>
</dbReference>
<keyword evidence="1" id="KW-0812">Transmembrane</keyword>
<protein>
    <recommendedName>
        <fullName evidence="4">Integral membrane protein</fullName>
    </recommendedName>
</protein>
<name>A0A075UTT8_9PSEU</name>
<dbReference type="eggNOG" id="ENOG5032SHV">
    <property type="taxonomic scope" value="Bacteria"/>
</dbReference>
<gene>
    <name evidence="2" type="ORF">AJAP_23715</name>
</gene>
<keyword evidence="1" id="KW-0472">Membrane</keyword>
<dbReference type="Proteomes" id="UP000028492">
    <property type="component" value="Chromosome"/>
</dbReference>
<feature type="transmembrane region" description="Helical" evidence="1">
    <location>
        <begin position="83"/>
        <end position="104"/>
    </location>
</feature>